<proteinExistence type="predicted"/>
<evidence type="ECO:0000313" key="3">
    <source>
        <dbReference type="Proteomes" id="UP000219286"/>
    </source>
</evidence>
<dbReference type="InterPro" id="IPR021475">
    <property type="entry name" value="Pants/Emi1-like"/>
</dbReference>
<keyword evidence="3" id="KW-1185">Reference proteome</keyword>
<sequence>MGWLWTSPPSKPPTDQSSTASPSQTSSSTPPQPSIPPSTPNTSQAPNEPVDPEIQKLLDIFNKSDDSAPQPSSSSSTSSSSSSSSPSLLSKWLSSKSSTTNPDQQPPIPPLSPVAESLLPTDMSCRQAFDLAWSCNSLGGQWNAVYRHGEMRSCSHLWDDFWFCMRTKSYSGPLKERAIRDHYRRKEYEKYYAPGARSSEDVWEARERKVEPGTAFAEAVEIATVDDDEWRKLEGKRRKKIRQDLGFEKEK</sequence>
<accession>A0A2H2Z9U6</accession>
<dbReference type="PANTHER" id="PTHR28052:SF1">
    <property type="entry name" value="UPF0545 PROTEIN C22ORF39"/>
    <property type="match status" value="1"/>
</dbReference>
<dbReference type="EMBL" id="LFMI01000475">
    <property type="protein sequence ID" value="OTA04123.1"/>
    <property type="molecule type" value="Genomic_DNA"/>
</dbReference>
<gene>
    <name evidence="2" type="ORF">A9Z42_0046730</name>
</gene>
<protein>
    <recommendedName>
        <fullName evidence="4">Early meiotic induction protein 1</fullName>
    </recommendedName>
</protein>
<evidence type="ECO:0000313" key="2">
    <source>
        <dbReference type="EMBL" id="OTA04123.1"/>
    </source>
</evidence>
<dbReference type="Pfam" id="PF11326">
    <property type="entry name" value="PANTS-like"/>
    <property type="match status" value="1"/>
</dbReference>
<reference evidence="2 3" key="1">
    <citation type="journal article" date="2015" name="Genome Announc.">
        <title>Genome sequence and annotation of Trichoderma parareesei, the ancestor of the cellulase producer Trichoderma reesei.</title>
        <authorList>
            <person name="Yang D."/>
            <person name="Pomraning K."/>
            <person name="Kopchinskiy A."/>
            <person name="Karimi Aghcheh R."/>
            <person name="Atanasova L."/>
            <person name="Chenthamara K."/>
            <person name="Baker S.E."/>
            <person name="Zhang R."/>
            <person name="Shen Q."/>
            <person name="Freitag M."/>
            <person name="Kubicek C.P."/>
            <person name="Druzhinina I.S."/>
        </authorList>
    </citation>
    <scope>NUCLEOTIDE SEQUENCE [LARGE SCALE GENOMIC DNA]</scope>
    <source>
        <strain evidence="2 3">CBS 125925</strain>
    </source>
</reference>
<evidence type="ECO:0000256" key="1">
    <source>
        <dbReference type="SAM" id="MobiDB-lite"/>
    </source>
</evidence>
<organism evidence="2 3">
    <name type="scientific">Trichoderma parareesei</name>
    <name type="common">Filamentous fungus</name>
    <dbReference type="NCBI Taxonomy" id="858221"/>
    <lineage>
        <taxon>Eukaryota</taxon>
        <taxon>Fungi</taxon>
        <taxon>Dikarya</taxon>
        <taxon>Ascomycota</taxon>
        <taxon>Pezizomycotina</taxon>
        <taxon>Sordariomycetes</taxon>
        <taxon>Hypocreomycetidae</taxon>
        <taxon>Hypocreales</taxon>
        <taxon>Hypocreaceae</taxon>
        <taxon>Trichoderma</taxon>
    </lineage>
</organism>
<feature type="region of interest" description="Disordered" evidence="1">
    <location>
        <begin position="1"/>
        <end position="115"/>
    </location>
</feature>
<name>A0A2H2Z9U6_TRIPA</name>
<dbReference type="PANTHER" id="PTHR28052">
    <property type="entry name" value="UPF0545 PROTEIN C22ORF39"/>
    <property type="match status" value="1"/>
</dbReference>
<dbReference type="AlphaFoldDB" id="A0A2H2Z9U6"/>
<dbReference type="Proteomes" id="UP000219286">
    <property type="component" value="Unassembled WGS sequence"/>
</dbReference>
<feature type="compositionally biased region" description="Low complexity" evidence="1">
    <location>
        <begin position="67"/>
        <end position="103"/>
    </location>
</feature>
<feature type="compositionally biased region" description="Pro residues" evidence="1">
    <location>
        <begin position="30"/>
        <end position="39"/>
    </location>
</feature>
<feature type="compositionally biased region" description="Low complexity" evidence="1">
    <location>
        <begin position="13"/>
        <end position="29"/>
    </location>
</feature>
<dbReference type="OrthoDB" id="2017405at2759"/>
<comment type="caution">
    <text evidence="2">The sequence shown here is derived from an EMBL/GenBank/DDBJ whole genome shotgun (WGS) entry which is preliminary data.</text>
</comment>
<evidence type="ECO:0008006" key="4">
    <source>
        <dbReference type="Google" id="ProtNLM"/>
    </source>
</evidence>